<dbReference type="GO" id="GO:0045893">
    <property type="term" value="P:positive regulation of DNA-templated transcription"/>
    <property type="evidence" value="ECO:0007669"/>
    <property type="project" value="TreeGrafter"/>
</dbReference>
<reference evidence="4" key="1">
    <citation type="submission" date="2016-06" db="UniProtKB">
        <authorList>
            <consortium name="WormBaseParasite"/>
        </authorList>
    </citation>
    <scope>IDENTIFICATION</scope>
</reference>
<dbReference type="Pfam" id="PF23788">
    <property type="entry name" value="EDRF1_N"/>
    <property type="match status" value="1"/>
</dbReference>
<dbReference type="InterPro" id="IPR056582">
    <property type="entry name" value="EDRF1_N"/>
</dbReference>
<dbReference type="WBParaSite" id="GPUH_0000492701-mRNA-1">
    <property type="protein sequence ID" value="GPUH_0000492701-mRNA-1"/>
    <property type="gene ID" value="GPUH_0000492701"/>
</dbReference>
<evidence type="ECO:0000313" key="2">
    <source>
        <dbReference type="EMBL" id="VDK48125.1"/>
    </source>
</evidence>
<name>A0A183D879_9BILA</name>
<feature type="domain" description="EDRF1 N-terminal" evidence="1">
    <location>
        <begin position="3"/>
        <end position="59"/>
    </location>
</feature>
<dbReference type="PANTHER" id="PTHR15000:SF1">
    <property type="entry name" value="ERYTHROID DIFFERENTIATION-RELATED FACTOR 1"/>
    <property type="match status" value="1"/>
</dbReference>
<reference evidence="2 3" key="2">
    <citation type="submission" date="2018-11" db="EMBL/GenBank/DDBJ databases">
        <authorList>
            <consortium name="Pathogen Informatics"/>
        </authorList>
    </citation>
    <scope>NUCLEOTIDE SEQUENCE [LARGE SCALE GENOMIC DNA]</scope>
</reference>
<dbReference type="AlphaFoldDB" id="A0A183D879"/>
<evidence type="ECO:0000313" key="4">
    <source>
        <dbReference type="WBParaSite" id="GPUH_0000492701-mRNA-1"/>
    </source>
</evidence>
<dbReference type="PANTHER" id="PTHR15000">
    <property type="entry name" value="ERYTHROID DIFFERENTIATION-RELATED FACTOR 1"/>
    <property type="match status" value="1"/>
</dbReference>
<dbReference type="Proteomes" id="UP000271098">
    <property type="component" value="Unassembled WGS sequence"/>
</dbReference>
<dbReference type="OrthoDB" id="419432at2759"/>
<organism evidence="4">
    <name type="scientific">Gongylonema pulchrum</name>
    <dbReference type="NCBI Taxonomy" id="637853"/>
    <lineage>
        <taxon>Eukaryota</taxon>
        <taxon>Metazoa</taxon>
        <taxon>Ecdysozoa</taxon>
        <taxon>Nematoda</taxon>
        <taxon>Chromadorea</taxon>
        <taxon>Rhabditida</taxon>
        <taxon>Spirurina</taxon>
        <taxon>Spiruromorpha</taxon>
        <taxon>Spiruroidea</taxon>
        <taxon>Gongylonematidae</taxon>
        <taxon>Gongylonema</taxon>
    </lineage>
</organism>
<proteinExistence type="predicted"/>
<accession>A0A183D879</accession>
<evidence type="ECO:0000313" key="3">
    <source>
        <dbReference type="Proteomes" id="UP000271098"/>
    </source>
</evidence>
<dbReference type="EMBL" id="UYRT01009806">
    <property type="protein sequence ID" value="VDK48125.1"/>
    <property type="molecule type" value="Genomic_DNA"/>
</dbReference>
<sequence length="160" mass="17618">MRFCSIRLADCYIDAIVAGVDVVGEAETLKKLIVAPFSKQPLSLIVHKIGKTLLLDNCAYLRNFSYKHASSRDSPVAEFINSTSRSLIGGTAYAQSGTQRTTDDIISDLHREMIAENLYTRSLAPLDYKPGSECLDVPKQAHPGVGVLPFQQPDWKSEGF</sequence>
<evidence type="ECO:0000259" key="1">
    <source>
        <dbReference type="Pfam" id="PF23788"/>
    </source>
</evidence>
<protein>
    <recommendedName>
        <fullName evidence="1">EDRF1 N-terminal domain-containing protein</fullName>
    </recommendedName>
</protein>
<keyword evidence="3" id="KW-1185">Reference proteome</keyword>
<gene>
    <name evidence="2" type="ORF">GPUH_LOCUS4921</name>
</gene>